<organism evidence="1 2">
    <name type="scientific">Desulfuribacillus stibiiarsenatis</name>
    <dbReference type="NCBI Taxonomy" id="1390249"/>
    <lineage>
        <taxon>Bacteria</taxon>
        <taxon>Bacillati</taxon>
        <taxon>Bacillota</taxon>
        <taxon>Desulfuribacillia</taxon>
        <taxon>Desulfuribacillales</taxon>
        <taxon>Desulfuribacillaceae</taxon>
        <taxon>Desulfuribacillus</taxon>
    </lineage>
</organism>
<dbReference type="Gene3D" id="3.40.50.10320">
    <property type="entry name" value="LmbE-like"/>
    <property type="match status" value="1"/>
</dbReference>
<evidence type="ECO:0000313" key="2">
    <source>
        <dbReference type="Proteomes" id="UP000095255"/>
    </source>
</evidence>
<keyword evidence="2" id="KW-1185">Reference proteome</keyword>
<dbReference type="RefSeq" id="WP_069702839.1">
    <property type="nucleotide sequence ID" value="NZ_MJAT01000036.1"/>
</dbReference>
<comment type="caution">
    <text evidence="1">The sequence shown here is derived from an EMBL/GenBank/DDBJ whole genome shotgun (WGS) entry which is preliminary data.</text>
</comment>
<proteinExistence type="predicted"/>
<dbReference type="OrthoDB" id="9790023at2"/>
<dbReference type="GO" id="GO:0016811">
    <property type="term" value="F:hydrolase activity, acting on carbon-nitrogen (but not peptide) bonds, in linear amides"/>
    <property type="evidence" value="ECO:0007669"/>
    <property type="project" value="TreeGrafter"/>
</dbReference>
<evidence type="ECO:0008006" key="3">
    <source>
        <dbReference type="Google" id="ProtNLM"/>
    </source>
</evidence>
<dbReference type="STRING" id="1390249.BHU72_07860"/>
<dbReference type="PANTHER" id="PTHR12993:SF11">
    <property type="entry name" value="N-ACETYLGLUCOSAMINYL-PHOSPHATIDYLINOSITOL DE-N-ACETYLASE"/>
    <property type="match status" value="1"/>
</dbReference>
<protein>
    <recommendedName>
        <fullName evidence="3">GlcNAc-PI de-N-acetylase</fullName>
    </recommendedName>
</protein>
<dbReference type="InterPro" id="IPR003737">
    <property type="entry name" value="GlcNAc_PI_deacetylase-related"/>
</dbReference>
<evidence type="ECO:0000313" key="1">
    <source>
        <dbReference type="EMBL" id="OEH84740.1"/>
    </source>
</evidence>
<reference evidence="1 2" key="1">
    <citation type="submission" date="2016-09" db="EMBL/GenBank/DDBJ databases">
        <title>Desulfuribacillus arsenicus sp. nov., an obligately anaerobic, dissimilatory arsenic- and antimonate-reducing bacterium isolated from anoxic sediments.</title>
        <authorList>
            <person name="Abin C.A."/>
            <person name="Hollibaugh J.T."/>
        </authorList>
    </citation>
    <scope>NUCLEOTIDE SEQUENCE [LARGE SCALE GENOMIC DNA]</scope>
    <source>
        <strain evidence="1 2">MLFW-2</strain>
    </source>
</reference>
<dbReference type="EMBL" id="MJAT01000036">
    <property type="protein sequence ID" value="OEH84740.1"/>
    <property type="molecule type" value="Genomic_DNA"/>
</dbReference>
<accession>A0A1E5L3M0</accession>
<name>A0A1E5L3M0_9FIRM</name>
<dbReference type="InterPro" id="IPR024078">
    <property type="entry name" value="LmbE-like_dom_sf"/>
</dbReference>
<sequence length="255" mass="29051">MNPIKILIIYAHPDDESFGNAGTIAKYTTEKNVEFHIACATRGEAGKLGDPPLTTREELGAYREMEMAQATRILGVKQIHYLDFLDGTLHMLSDTENEQLVKSIVKVILDVKPHIIITFPEDGISLHKDHIAIHFATKAALDIVKNTYTIPKVYYSVVPKSIYHSRGLLDRGVDDQFVTIKEDIDLYRKQKLEALKKYKTQIFSVNKVYPGLLDSNDWSIIPKYEFYQLIRLYGKSVDGSTYHETSILDHLSDYA</sequence>
<gene>
    <name evidence="1" type="ORF">BHU72_07860</name>
</gene>
<dbReference type="PANTHER" id="PTHR12993">
    <property type="entry name" value="N-ACETYLGLUCOSAMINYL-PHOSPHATIDYLINOSITOL DE-N-ACETYLASE-RELATED"/>
    <property type="match status" value="1"/>
</dbReference>
<dbReference type="AlphaFoldDB" id="A0A1E5L3M0"/>
<dbReference type="Pfam" id="PF02585">
    <property type="entry name" value="PIG-L"/>
    <property type="match status" value="1"/>
</dbReference>
<dbReference type="Proteomes" id="UP000095255">
    <property type="component" value="Unassembled WGS sequence"/>
</dbReference>
<dbReference type="SUPFAM" id="SSF102588">
    <property type="entry name" value="LmbE-like"/>
    <property type="match status" value="1"/>
</dbReference>